<dbReference type="OrthoDB" id="448455at2759"/>
<evidence type="ECO:0000256" key="3">
    <source>
        <dbReference type="PROSITE-ProRule" id="PRU00023"/>
    </source>
</evidence>
<dbReference type="SUPFAM" id="SSF47986">
    <property type="entry name" value="DEATH domain"/>
    <property type="match status" value="1"/>
</dbReference>
<gene>
    <name evidence="5" type="ORF">SKAU_G00011660</name>
</gene>
<keyword evidence="6" id="KW-1185">Reference proteome</keyword>
<reference evidence="5" key="1">
    <citation type="journal article" date="2023" name="Science">
        <title>Genome structures resolve the early diversification of teleost fishes.</title>
        <authorList>
            <person name="Parey E."/>
            <person name="Louis A."/>
            <person name="Montfort J."/>
            <person name="Bouchez O."/>
            <person name="Roques C."/>
            <person name="Iampietro C."/>
            <person name="Lluch J."/>
            <person name="Castinel A."/>
            <person name="Donnadieu C."/>
            <person name="Desvignes T."/>
            <person name="Floi Bucao C."/>
            <person name="Jouanno E."/>
            <person name="Wen M."/>
            <person name="Mejri S."/>
            <person name="Dirks R."/>
            <person name="Jansen H."/>
            <person name="Henkel C."/>
            <person name="Chen W.J."/>
            <person name="Zahm M."/>
            <person name="Cabau C."/>
            <person name="Klopp C."/>
            <person name="Thompson A.W."/>
            <person name="Robinson-Rechavi M."/>
            <person name="Braasch I."/>
            <person name="Lecointre G."/>
            <person name="Bobe J."/>
            <person name="Postlethwait J.H."/>
            <person name="Berthelot C."/>
            <person name="Roest Crollius H."/>
            <person name="Guiguen Y."/>
        </authorList>
    </citation>
    <scope>NUCLEOTIDE SEQUENCE</scope>
    <source>
        <strain evidence="5">WJC10195</strain>
    </source>
</reference>
<evidence type="ECO:0000256" key="1">
    <source>
        <dbReference type="ARBA" id="ARBA00022737"/>
    </source>
</evidence>
<protein>
    <recommendedName>
        <fullName evidence="4">Death domain-containing protein</fullName>
    </recommendedName>
</protein>
<keyword evidence="1" id="KW-0677">Repeat</keyword>
<evidence type="ECO:0000256" key="2">
    <source>
        <dbReference type="ARBA" id="ARBA00023043"/>
    </source>
</evidence>
<dbReference type="Pfam" id="PF12796">
    <property type="entry name" value="Ank_2"/>
    <property type="match status" value="2"/>
</dbReference>
<dbReference type="Gene3D" id="1.25.40.20">
    <property type="entry name" value="Ankyrin repeat-containing domain"/>
    <property type="match status" value="3"/>
</dbReference>
<dbReference type="PRINTS" id="PR01415">
    <property type="entry name" value="ANKYRIN"/>
</dbReference>
<dbReference type="SUPFAM" id="SSF48403">
    <property type="entry name" value="Ankyrin repeat"/>
    <property type="match status" value="1"/>
</dbReference>
<evidence type="ECO:0000313" key="6">
    <source>
        <dbReference type="Proteomes" id="UP001152622"/>
    </source>
</evidence>
<dbReference type="InterPro" id="IPR011029">
    <property type="entry name" value="DEATH-like_dom_sf"/>
</dbReference>
<dbReference type="PROSITE" id="PS50297">
    <property type="entry name" value="ANK_REP_REGION"/>
    <property type="match status" value="4"/>
</dbReference>
<organism evidence="5 6">
    <name type="scientific">Synaphobranchus kaupii</name>
    <name type="common">Kaup's arrowtooth eel</name>
    <dbReference type="NCBI Taxonomy" id="118154"/>
    <lineage>
        <taxon>Eukaryota</taxon>
        <taxon>Metazoa</taxon>
        <taxon>Chordata</taxon>
        <taxon>Craniata</taxon>
        <taxon>Vertebrata</taxon>
        <taxon>Euteleostomi</taxon>
        <taxon>Actinopterygii</taxon>
        <taxon>Neopterygii</taxon>
        <taxon>Teleostei</taxon>
        <taxon>Anguilliformes</taxon>
        <taxon>Synaphobranchidae</taxon>
        <taxon>Synaphobranchus</taxon>
    </lineage>
</organism>
<dbReference type="InterPro" id="IPR036770">
    <property type="entry name" value="Ankyrin_rpt-contain_sf"/>
</dbReference>
<dbReference type="SMART" id="SM00248">
    <property type="entry name" value="ANK"/>
    <property type="match status" value="5"/>
</dbReference>
<feature type="repeat" description="ANK" evidence="3">
    <location>
        <begin position="53"/>
        <end position="85"/>
    </location>
</feature>
<comment type="caution">
    <text evidence="5">The sequence shown here is derived from an EMBL/GenBank/DDBJ whole genome shotgun (WGS) entry which is preliminary data.</text>
</comment>
<dbReference type="InterPro" id="IPR002110">
    <property type="entry name" value="Ankyrin_rpt"/>
</dbReference>
<name>A0A9Q1GB97_SYNKA</name>
<accession>A0A9Q1GB97</accession>
<dbReference type="Proteomes" id="UP001152622">
    <property type="component" value="Chromosome 1"/>
</dbReference>
<dbReference type="PROSITE" id="PS50017">
    <property type="entry name" value="DEATH_DOMAIN"/>
    <property type="match status" value="1"/>
</dbReference>
<feature type="repeat" description="ANK" evidence="3">
    <location>
        <begin position="86"/>
        <end position="118"/>
    </location>
</feature>
<evidence type="ECO:0000313" key="5">
    <source>
        <dbReference type="EMBL" id="KAJ8380388.1"/>
    </source>
</evidence>
<dbReference type="AlphaFoldDB" id="A0A9Q1GB97"/>
<feature type="repeat" description="ANK" evidence="3">
    <location>
        <begin position="119"/>
        <end position="151"/>
    </location>
</feature>
<dbReference type="InterPro" id="IPR000488">
    <property type="entry name" value="Death_dom"/>
</dbReference>
<dbReference type="GO" id="GO:0007165">
    <property type="term" value="P:signal transduction"/>
    <property type="evidence" value="ECO:0007669"/>
    <property type="project" value="InterPro"/>
</dbReference>
<dbReference type="PANTHER" id="PTHR24198:SF195">
    <property type="entry name" value="DEATH DOMAIN-CONTAINING PROTEIN"/>
    <property type="match status" value="1"/>
</dbReference>
<feature type="repeat" description="ANK" evidence="3">
    <location>
        <begin position="20"/>
        <end position="52"/>
    </location>
</feature>
<sequence>MLELLMEEPYCMATTEGEQNGNTPLHLAAKNGHLDAVQLLLQSFDNRNTVNKAGETALYLAVNGDHEECVQALLEAGCDVNIVTTEKSSCLHPVSEKGHTSLAKLLIANGVDMNFQNQHQQAALHLAVKNGHIPLLHTLLESGCDVNVTDHRGQTGLHIAAELGKADIVEMILKTGADLTLQDKQAKTALGVAARGDMVIIVDMIIKAERYFAWKADAGNNETLHDESPLTFKLDHREETRQIRTTIWNLAYKQFKPRDWKRLARHWVFTEEQVSAIEEQWTAGVPKGTIQSCTVAECPLLGLKSYQEHGHRMMLIWLHGTLIARKSTAKELHEGLLSIGNKSAADKIRLESSGNEARKCMVS</sequence>
<dbReference type="Gene3D" id="1.10.533.10">
    <property type="entry name" value="Death Domain, Fas"/>
    <property type="match status" value="1"/>
</dbReference>
<dbReference type="PANTHER" id="PTHR24198">
    <property type="entry name" value="ANKYRIN REPEAT AND PROTEIN KINASE DOMAIN-CONTAINING PROTEIN"/>
    <property type="match status" value="1"/>
</dbReference>
<keyword evidence="2 3" id="KW-0040">ANK repeat</keyword>
<dbReference type="PROSITE" id="PS50088">
    <property type="entry name" value="ANK_REPEAT"/>
    <property type="match status" value="5"/>
</dbReference>
<evidence type="ECO:0000259" key="4">
    <source>
        <dbReference type="PROSITE" id="PS50017"/>
    </source>
</evidence>
<dbReference type="EMBL" id="JAINUF010000001">
    <property type="protein sequence ID" value="KAJ8380388.1"/>
    <property type="molecule type" value="Genomic_DNA"/>
</dbReference>
<feature type="domain" description="Death" evidence="4">
    <location>
        <begin position="259"/>
        <end position="352"/>
    </location>
</feature>
<feature type="repeat" description="ANK" evidence="3">
    <location>
        <begin position="152"/>
        <end position="184"/>
    </location>
</feature>
<proteinExistence type="predicted"/>